<dbReference type="InterPro" id="IPR056582">
    <property type="entry name" value="EDRF1_N"/>
</dbReference>
<name>A0A1S3ZPE8_TOBAC</name>
<protein>
    <submittedName>
        <fullName evidence="2">Uncharacterized protein isoform X1</fullName>
    </submittedName>
</protein>
<dbReference type="PaxDb" id="4097-A0A1S3ZPE8"/>
<keyword evidence="1" id="KW-1185">Reference proteome</keyword>
<sequence length="1442" mass="160843">MEKQASSSRELQCVGRLEIARPKPVGFLCGSIPVPTDKAFHDFNASALVPSAERVRAPRYRMIPIETDLNTLPLLSSIPEKVLPLMATQSRTSAGSDYLLWESGTHTSNLARKGEALAVSGVVEYGDEVDVIAPTDILKQIFKIPYSKARLSVAVHRVGQTLVLNTGPDIEEGEKLIRRNNNPPKCADQSLFLNFAMHSVRMEACDCPPTHTPSKEPQFESRESSPESSDRPIQESTSYEQSGTSTQEEQSNPRCTYNELKKGDCFWGKKKNRKTKDQGAGNKVSQVKEKSRYSVQESEKYRRASNDGFRRVLFWQFHNFRMLLGSDLLIFSNDKYVAVSLHLWDVSRQVTPLTWLDAWLDNIMASVPELAICYHQDGVVQGYELLKTDDIFLLKGISDDGTPAFHPNVVQQNGLSVLRFLQENCKQDPGAYWLYKSAGEDAIQLFDLSVIPQNRPDDDTDDSSSSVPSLINRGRSDPLLSLGTILYRIAHRLSLSMSPENKSRCASFFRKCLDFLGEPDHLVVRACAHEQFARLLLTYDEELDLSSEALHRESEVTGADAEEEPVESLIAVSVSGAHDSLFPKVEADNNVETLRAIESDDSVGVTSDVLISSPRAITAPMGRNTVSPEDAPNSREKSFAVCDLSKMSPKVQTVADPISTKLAAIHHVSQAIKSLRWKRQMQSNKMDLQNSGKKQDEPYSAPSFSVCACGDADCIEVCDIREWLPTSKLDDKLWKLVLLLGESYLALGQAYKEDGQLGQALKVIELACLVYGSMPQHREDSKFVSSMVLCSSTGVEIDDKSEKPGSSLCDDCFTYDQLSDGYLFWAKAWTLVGDLYVELHLTDGDKIPMQSEQKSLSKGLKMSSEVLREVERLKKKLGQSIQNCSSCSLLNCSCQSDRASSGSSASSSSGDSRSKSYGRKQNKKSHTKANSIAHSGSSVKIHQKDESSTSESKLRMHNTNITRMEISDKLTDVSQAKKSGATNCYDNDGVVGVRIEGTSVHTCSETSKEETDQKIGGIFKYIRGTVVGDADFNLSVALNCYEEARNAMVGHLSNSADLQSLLKKKGWVCNELGRKRLERKELDKAEVAFADAINAFKEVADHTNIILINCNLGHGRRALAEEMVAKIENLKGHAIFHDAYRQVLQAAKQEYRESLKFYGAAKTVVNNVTEESDLDSSNLRNEVYTQFAHTYLRLGMLLAREDTLAEVYENCVLEDSFSSCVSKPKRDRRKHEISANDAIREALSVYESLGELRKQETAYAYFQLACYQRDCCLKFLEQDQENSSSKGGNSFLHRVKQYASLAERNWQKSMDFYGPKTHPVMYLAILIERAALLLNLSNFLHSNMLLESALTCMFEARHVSGNASLRNDNLEICDKYWSQLQMLLKKMLSVSLCPTTNRSSANSQPSASNKSADACKLRELYKMSLKYTDFNQLQAMHGLWIS</sequence>
<reference evidence="2" key="2">
    <citation type="submission" date="2025-08" db="UniProtKB">
        <authorList>
            <consortium name="RefSeq"/>
        </authorList>
    </citation>
    <scope>IDENTIFICATION</scope>
</reference>
<accession>A0A1S3ZPE8</accession>
<proteinExistence type="predicted"/>
<dbReference type="GO" id="GO:0045893">
    <property type="term" value="P:positive regulation of DNA-templated transcription"/>
    <property type="evidence" value="ECO:0000318"/>
    <property type="project" value="GO_Central"/>
</dbReference>
<evidence type="ECO:0000313" key="2">
    <source>
        <dbReference type="RefSeq" id="XP_016466410.1"/>
    </source>
</evidence>
<dbReference type="OMA" id="RNWQKSI"/>
<dbReference type="PANTHER" id="PTHR15000">
    <property type="entry name" value="ERYTHROID DIFFERENTIATION-RELATED FACTOR 1"/>
    <property type="match status" value="1"/>
</dbReference>
<organism evidence="1 2">
    <name type="scientific">Nicotiana tabacum</name>
    <name type="common">Common tobacco</name>
    <dbReference type="NCBI Taxonomy" id="4097"/>
    <lineage>
        <taxon>Eukaryota</taxon>
        <taxon>Viridiplantae</taxon>
        <taxon>Streptophyta</taxon>
        <taxon>Embryophyta</taxon>
        <taxon>Tracheophyta</taxon>
        <taxon>Spermatophyta</taxon>
        <taxon>Magnoliopsida</taxon>
        <taxon>eudicotyledons</taxon>
        <taxon>Gunneridae</taxon>
        <taxon>Pentapetalae</taxon>
        <taxon>asterids</taxon>
        <taxon>lamiids</taxon>
        <taxon>Solanales</taxon>
        <taxon>Solanaceae</taxon>
        <taxon>Nicotianoideae</taxon>
        <taxon>Nicotianeae</taxon>
        <taxon>Nicotiana</taxon>
    </lineage>
</organism>
<dbReference type="KEGG" id="nta:107789148"/>
<dbReference type="Pfam" id="PF23788">
    <property type="entry name" value="EDRF1_N"/>
    <property type="match status" value="2"/>
</dbReference>
<dbReference type="OrthoDB" id="419432at2759"/>
<gene>
    <name evidence="2" type="primary">LOC107789148</name>
</gene>
<dbReference type="STRING" id="4097.A0A1S3ZPE8"/>
<evidence type="ECO:0000313" key="1">
    <source>
        <dbReference type="Proteomes" id="UP000790787"/>
    </source>
</evidence>
<reference evidence="1" key="1">
    <citation type="journal article" date="2014" name="Nat. Commun.">
        <title>The tobacco genome sequence and its comparison with those of tomato and potato.</title>
        <authorList>
            <person name="Sierro N."/>
            <person name="Battey J.N."/>
            <person name="Ouadi S."/>
            <person name="Bakaher N."/>
            <person name="Bovet L."/>
            <person name="Willig A."/>
            <person name="Goepfert S."/>
            <person name="Peitsch M.C."/>
            <person name="Ivanov N.V."/>
        </authorList>
    </citation>
    <scope>NUCLEOTIDE SEQUENCE [LARGE SCALE GENOMIC DNA]</scope>
</reference>
<dbReference type="PANTHER" id="PTHR15000:SF1">
    <property type="entry name" value="ERYTHROID DIFFERENTIATION-RELATED FACTOR 1"/>
    <property type="match status" value="1"/>
</dbReference>
<dbReference type="RefSeq" id="XP_016466410.1">
    <property type="nucleotide sequence ID" value="XM_016610924.1"/>
</dbReference>
<dbReference type="Proteomes" id="UP000790787">
    <property type="component" value="Chromosome 8"/>
</dbReference>
<dbReference type="GeneID" id="107789148"/>